<evidence type="ECO:0000313" key="1">
    <source>
        <dbReference type="EMBL" id="CBX93004.1"/>
    </source>
</evidence>
<dbReference type="EMBL" id="FP929105">
    <property type="protein sequence ID" value="CBX93004.1"/>
    <property type="molecule type" value="Genomic_DNA"/>
</dbReference>
<accession>E4ZNE5</accession>
<dbReference type="AlphaFoldDB" id="E4ZNE5"/>
<name>E4ZNE5_LEPMJ</name>
<dbReference type="InParanoid" id="E4ZNE5"/>
<evidence type="ECO:0000313" key="2">
    <source>
        <dbReference type="Proteomes" id="UP000002668"/>
    </source>
</evidence>
<dbReference type="HOGENOM" id="CLU_3335719_0_0_1"/>
<proteinExistence type="predicted"/>
<keyword evidence="2" id="KW-1185">Reference proteome</keyword>
<dbReference type="VEuPathDB" id="FungiDB:LEMA_P039050.1"/>
<reference evidence="2" key="1">
    <citation type="journal article" date="2011" name="Nat. Commun.">
        <title>Effector diversification within compartments of the Leptosphaeria maculans genome affected by Repeat-Induced Point mutations.</title>
        <authorList>
            <person name="Rouxel T."/>
            <person name="Grandaubert J."/>
            <person name="Hane J.K."/>
            <person name="Hoede C."/>
            <person name="van de Wouw A.P."/>
            <person name="Couloux A."/>
            <person name="Dominguez V."/>
            <person name="Anthouard V."/>
            <person name="Bally P."/>
            <person name="Bourras S."/>
            <person name="Cozijnsen A.J."/>
            <person name="Ciuffetti L.M."/>
            <person name="Degrave A."/>
            <person name="Dilmaghani A."/>
            <person name="Duret L."/>
            <person name="Fudal I."/>
            <person name="Goodwin S.B."/>
            <person name="Gout L."/>
            <person name="Glaser N."/>
            <person name="Linglin J."/>
            <person name="Kema G.H.J."/>
            <person name="Lapalu N."/>
            <person name="Lawrence C.B."/>
            <person name="May K."/>
            <person name="Meyer M."/>
            <person name="Ollivier B."/>
            <person name="Poulain J."/>
            <person name="Schoch C.L."/>
            <person name="Simon A."/>
            <person name="Spatafora J.W."/>
            <person name="Stachowiak A."/>
            <person name="Turgeon B.G."/>
            <person name="Tyler B.M."/>
            <person name="Vincent D."/>
            <person name="Weissenbach J."/>
            <person name="Amselem J."/>
            <person name="Quesneville H."/>
            <person name="Oliver R.P."/>
            <person name="Wincker P."/>
            <person name="Balesdent M.-H."/>
            <person name="Howlett B.J."/>
        </authorList>
    </citation>
    <scope>NUCLEOTIDE SEQUENCE [LARGE SCALE GENOMIC DNA]</scope>
    <source>
        <strain evidence="2">JN3 / isolate v23.1.3 / race Av1-4-5-6-7-8</strain>
    </source>
</reference>
<protein>
    <submittedName>
        <fullName evidence="1">Predicted protein</fullName>
    </submittedName>
</protein>
<organism evidence="2">
    <name type="scientific">Leptosphaeria maculans (strain JN3 / isolate v23.1.3 / race Av1-4-5-6-7-8)</name>
    <name type="common">Blackleg fungus</name>
    <name type="synonym">Phoma lingam</name>
    <dbReference type="NCBI Taxonomy" id="985895"/>
    <lineage>
        <taxon>Eukaryota</taxon>
        <taxon>Fungi</taxon>
        <taxon>Dikarya</taxon>
        <taxon>Ascomycota</taxon>
        <taxon>Pezizomycotina</taxon>
        <taxon>Dothideomycetes</taxon>
        <taxon>Pleosporomycetidae</taxon>
        <taxon>Pleosporales</taxon>
        <taxon>Pleosporineae</taxon>
        <taxon>Leptosphaeriaceae</taxon>
        <taxon>Plenodomus</taxon>
        <taxon>Plenodomus lingam/Leptosphaeria maculans species complex</taxon>
    </lineage>
</organism>
<dbReference type="Proteomes" id="UP000002668">
    <property type="component" value="Genome"/>
</dbReference>
<gene>
    <name evidence="1" type="ORF">LEMA_P039050.1</name>
</gene>
<sequence>MCHLLCCISLCFSPFRIFQGLGRRFPSAQPYISSVPAD</sequence>